<dbReference type="PROSITE" id="PS00356">
    <property type="entry name" value="HTH_LACI_1"/>
    <property type="match status" value="1"/>
</dbReference>
<sequence length="364" mass="40608">MKSQTKKKKKKKKKNLVIIVANKKNASIKDVARLSGVSVATVSRIMNDSGRYSQATRDKVLRVIEEIGYERNSLATSLRLNKSNMIGILVPDIANEFYASVLKKAEQALFKLGYSTIICNTERSIERETAYYRMLIEHRVDGLISVSSASNQMPLSTKYAIPIVFIDRDPHSDSEMIVTTDHYAAGKDLTHLLLSQADNLCLVMTKSRPSSTMDRVQAFKDELLSRGISSEGNILALNTTSDKFLQRHPDLKKFIQNEHQQGKRLGVFAINDNVAYMVLKVAEELDLRVPEDLIVTGFDGMSIAAISRPTITTIVQDSTTIANKASQLLVETIKKGVDQADKHGTVHVPYRLAQRKSTLPEDQV</sequence>
<dbReference type="PANTHER" id="PTHR30146:SF95">
    <property type="entry name" value="RIBOSE OPERON REPRESSOR"/>
    <property type="match status" value="1"/>
</dbReference>
<dbReference type="GO" id="GO:0003700">
    <property type="term" value="F:DNA-binding transcription factor activity"/>
    <property type="evidence" value="ECO:0007669"/>
    <property type="project" value="TreeGrafter"/>
</dbReference>
<dbReference type="Pfam" id="PF13377">
    <property type="entry name" value="Peripla_BP_3"/>
    <property type="match status" value="1"/>
</dbReference>
<dbReference type="CDD" id="cd01392">
    <property type="entry name" value="HTH_LacI"/>
    <property type="match status" value="1"/>
</dbReference>
<dbReference type="GO" id="GO:0000976">
    <property type="term" value="F:transcription cis-regulatory region binding"/>
    <property type="evidence" value="ECO:0007669"/>
    <property type="project" value="TreeGrafter"/>
</dbReference>
<name>A0A2R8FGB2_9LACO</name>
<dbReference type="Gene3D" id="3.40.50.2300">
    <property type="match status" value="2"/>
</dbReference>
<accession>A0A2R8FGB2</accession>
<dbReference type="CDD" id="cd06291">
    <property type="entry name" value="PBP1_Qymf-like"/>
    <property type="match status" value="1"/>
</dbReference>
<evidence type="ECO:0000259" key="5">
    <source>
        <dbReference type="PROSITE" id="PS50932"/>
    </source>
</evidence>
<proteinExistence type="predicted"/>
<dbReference type="SUPFAM" id="SSF53822">
    <property type="entry name" value="Periplasmic binding protein-like I"/>
    <property type="match status" value="1"/>
</dbReference>
<evidence type="ECO:0000256" key="2">
    <source>
        <dbReference type="ARBA" id="ARBA00023015"/>
    </source>
</evidence>
<keyword evidence="6" id="KW-0614">Plasmid</keyword>
<dbReference type="SUPFAM" id="SSF47413">
    <property type="entry name" value="lambda repressor-like DNA-binding domains"/>
    <property type="match status" value="1"/>
</dbReference>
<dbReference type="InterPro" id="IPR010982">
    <property type="entry name" value="Lambda_DNA-bd_dom_sf"/>
</dbReference>
<dbReference type="InterPro" id="IPR000843">
    <property type="entry name" value="HTH_LacI"/>
</dbReference>
<dbReference type="PROSITE" id="PS50932">
    <property type="entry name" value="HTH_LACI_2"/>
    <property type="match status" value="1"/>
</dbReference>
<keyword evidence="2" id="KW-0805">Transcription regulation</keyword>
<protein>
    <submittedName>
        <fullName evidence="6">Transcriptional regulator of D-allose utilization, LacI family</fullName>
    </submittedName>
</protein>
<dbReference type="PANTHER" id="PTHR30146">
    <property type="entry name" value="LACI-RELATED TRANSCRIPTIONAL REPRESSOR"/>
    <property type="match status" value="1"/>
</dbReference>
<keyword evidence="4" id="KW-0804">Transcription</keyword>
<dbReference type="Pfam" id="PF00356">
    <property type="entry name" value="LacI"/>
    <property type="match status" value="1"/>
</dbReference>
<geneLocation type="plasmid" evidence="6">
    <name>pLAC2</name>
</geneLocation>
<dbReference type="SMART" id="SM00354">
    <property type="entry name" value="HTH_LACI"/>
    <property type="match status" value="1"/>
</dbReference>
<reference evidence="6" key="1">
    <citation type="submission" date="2018-03" db="EMBL/GenBank/DDBJ databases">
        <authorList>
            <person name="Keele B.F."/>
        </authorList>
    </citation>
    <scope>NUCLEOTIDE SEQUENCE</scope>
    <source>
        <strain evidence="6">ACA-DC 1533</strain>
    </source>
</reference>
<evidence type="ECO:0000256" key="1">
    <source>
        <dbReference type="ARBA" id="ARBA00022491"/>
    </source>
</evidence>
<dbReference type="PRINTS" id="PR00036">
    <property type="entry name" value="HTHLACI"/>
</dbReference>
<dbReference type="AlphaFoldDB" id="A0A2R8FGB2"/>
<keyword evidence="3" id="KW-0238">DNA-binding</keyword>
<gene>
    <name evidence="6" type="ORF">PLAC02_P27</name>
</gene>
<dbReference type="InterPro" id="IPR046335">
    <property type="entry name" value="LacI/GalR-like_sensor"/>
</dbReference>
<organism evidence="6">
    <name type="scientific">Ligilactobacillus acidipiscis</name>
    <dbReference type="NCBI Taxonomy" id="89059"/>
    <lineage>
        <taxon>Bacteria</taxon>
        <taxon>Bacillati</taxon>
        <taxon>Bacillota</taxon>
        <taxon>Bacilli</taxon>
        <taxon>Lactobacillales</taxon>
        <taxon>Lactobacillaceae</taxon>
        <taxon>Ligilactobacillus</taxon>
    </lineage>
</organism>
<dbReference type="InterPro" id="IPR028082">
    <property type="entry name" value="Peripla_BP_I"/>
</dbReference>
<dbReference type="Gene3D" id="1.10.260.40">
    <property type="entry name" value="lambda repressor-like DNA-binding domains"/>
    <property type="match status" value="1"/>
</dbReference>
<evidence type="ECO:0000313" key="6">
    <source>
        <dbReference type="EMBL" id="SPO49433.1"/>
    </source>
</evidence>
<evidence type="ECO:0000256" key="4">
    <source>
        <dbReference type="ARBA" id="ARBA00023163"/>
    </source>
</evidence>
<dbReference type="EMBL" id="LT996085">
    <property type="protein sequence ID" value="SPO49433.1"/>
    <property type="molecule type" value="Genomic_DNA"/>
</dbReference>
<feature type="domain" description="HTH lacI-type" evidence="5">
    <location>
        <begin position="26"/>
        <end position="80"/>
    </location>
</feature>
<evidence type="ECO:0000256" key="3">
    <source>
        <dbReference type="ARBA" id="ARBA00023125"/>
    </source>
</evidence>
<keyword evidence="1" id="KW-0678">Repressor</keyword>